<evidence type="ECO:0000313" key="13">
    <source>
        <dbReference type="EMBL" id="CAI9928530.1"/>
    </source>
</evidence>
<gene>
    <name evidence="13" type="ORF">HINF_LOCUS16175</name>
    <name evidence="14" type="ORF">HINF_LOCUS73579</name>
</gene>
<evidence type="ECO:0000313" key="15">
    <source>
        <dbReference type="Proteomes" id="UP001642409"/>
    </source>
</evidence>
<dbReference type="GO" id="GO:0005876">
    <property type="term" value="C:spindle microtubule"/>
    <property type="evidence" value="ECO:0007669"/>
    <property type="project" value="TreeGrafter"/>
</dbReference>
<evidence type="ECO:0000256" key="8">
    <source>
        <dbReference type="ARBA" id="ARBA00034704"/>
    </source>
</evidence>
<dbReference type="InterPro" id="IPR019821">
    <property type="entry name" value="Kinesin_motor_CS"/>
</dbReference>
<reference evidence="13" key="1">
    <citation type="submission" date="2023-06" db="EMBL/GenBank/DDBJ databases">
        <authorList>
            <person name="Kurt Z."/>
        </authorList>
    </citation>
    <scope>NUCLEOTIDE SEQUENCE</scope>
</reference>
<dbReference type="GO" id="GO:0007018">
    <property type="term" value="P:microtubule-based movement"/>
    <property type="evidence" value="ECO:0007669"/>
    <property type="project" value="InterPro"/>
</dbReference>
<name>A0AA86P069_9EUKA</name>
<sequence>MEQKSVNISVVVRSRPLTKTEQSRSNNQVRLHDNSVIEVIPKAQNQYPKVYQFDKVFQPDTTQADFYESAVSPILKDFIQGYNCSVFTYGQTGSGKSYSMYGPDSYLDQVQVKNSTLNFESLPLVGAIPRVVDELFKILQVQQIDFQVRVSHVEVYNEDIYDLLQDDQQFKEPLKIYEERVSSQNSAQTANRKVLIQGVTEILVKSPQEIIQFIQKSNQNRRIAETKMNEHSSRSHSIFTIQLIQKSTEINQQSFQETEFVKISKLNLVDLAGSESISKSGVEAQSLRQQEASKINKSLLTLGRVINTLVENNGHIPYRESKLTRLLQDSLGGKTKTCIIATISTSDYNVEETVNTLEYMTRAKKIKNMPEITQRVNSKTVLKEYSSELKRLKELLEIQKEQQGGVFISSEEYQQYEEFISNRNDQIKELETQITSLTSEMDNVRQVLEQQSGKYKVLKQELNFATNQYQNRIEDMQVFQEKIDLGKQVEQQNIKTMQEMKAGIKQSITQIFGDNNLQSVQKDFKEQIIQSSTLLQNYQQFMLSQVNQIQAQITQDLNQQRNNLQLYLSEEFDSRLNKVAVQCDQFTAQLANIDIKQRQQQYSANISQFIQQIINTQVQEIQTAVLDSYQQQIDNIKASQNVYVTEQFEFKNVLNQVVDSLLRVQTAQNAQFVQQQQALRQLQDKLDQQQQQSSQNILEYVKSALQQHSTQQSSLVTSAMTQMSAEQAKLGSVTATEASNTKQEQTAFVQKMSQNQKQFMQISEQSKQQLVDAQNTLAVQSQALVDKHTSLQQHVSTQFENTVSKPVNQLLDLTSQKILTHKQDIVQFKNDQKTQILAQVDKTGANLKQNAEKGTVQIISGFKKQIQYKENGFEMLQNIEKECQKALQQIGEQVSTKMDDLYYFQLNSQLMNQSMKTPKIPHTPLQPVDFGNGLQTQQIFGVNRKQAPATPSFLK</sequence>
<dbReference type="PROSITE" id="PS50067">
    <property type="entry name" value="KINESIN_MOTOR_2"/>
    <property type="match status" value="1"/>
</dbReference>
<organism evidence="13">
    <name type="scientific">Hexamita inflata</name>
    <dbReference type="NCBI Taxonomy" id="28002"/>
    <lineage>
        <taxon>Eukaryota</taxon>
        <taxon>Metamonada</taxon>
        <taxon>Diplomonadida</taxon>
        <taxon>Hexamitidae</taxon>
        <taxon>Hexamitinae</taxon>
        <taxon>Hexamita</taxon>
    </lineage>
</organism>
<dbReference type="PRINTS" id="PR00380">
    <property type="entry name" value="KINESINHEAVY"/>
</dbReference>
<comment type="subcellular location">
    <subcellularLocation>
        <location evidence="1">Cytoplasm</location>
        <location evidence="1">Cytoskeleton</location>
    </subcellularLocation>
</comment>
<dbReference type="Proteomes" id="UP001642409">
    <property type="component" value="Unassembled WGS sequence"/>
</dbReference>
<keyword evidence="11" id="KW-0175">Coiled coil</keyword>
<dbReference type="GO" id="GO:0008017">
    <property type="term" value="F:microtubule binding"/>
    <property type="evidence" value="ECO:0007669"/>
    <property type="project" value="InterPro"/>
</dbReference>
<dbReference type="FunFam" id="3.40.850.10:FF:000019">
    <property type="entry name" value="Kinesin-like protein KIN-5D"/>
    <property type="match status" value="1"/>
</dbReference>
<dbReference type="GO" id="GO:0072686">
    <property type="term" value="C:mitotic spindle"/>
    <property type="evidence" value="ECO:0007669"/>
    <property type="project" value="TreeGrafter"/>
</dbReference>
<dbReference type="EMBL" id="CATOUU010000406">
    <property type="protein sequence ID" value="CAI9928530.1"/>
    <property type="molecule type" value="Genomic_DNA"/>
</dbReference>
<evidence type="ECO:0000256" key="1">
    <source>
        <dbReference type="ARBA" id="ARBA00004245"/>
    </source>
</evidence>
<dbReference type="Pfam" id="PF00225">
    <property type="entry name" value="Kinesin"/>
    <property type="match status" value="1"/>
</dbReference>
<dbReference type="AlphaFoldDB" id="A0AA86P069"/>
<evidence type="ECO:0000256" key="2">
    <source>
        <dbReference type="ARBA" id="ARBA00022490"/>
    </source>
</evidence>
<evidence type="ECO:0000256" key="11">
    <source>
        <dbReference type="SAM" id="Coils"/>
    </source>
</evidence>
<keyword evidence="4 9" id="KW-0547">Nucleotide-binding</keyword>
<keyword evidence="6 9" id="KW-0505">Motor protein</keyword>
<evidence type="ECO:0000256" key="5">
    <source>
        <dbReference type="ARBA" id="ARBA00022840"/>
    </source>
</evidence>
<evidence type="ECO:0000256" key="4">
    <source>
        <dbReference type="ARBA" id="ARBA00022741"/>
    </source>
</evidence>
<dbReference type="GO" id="GO:0051231">
    <property type="term" value="P:spindle elongation"/>
    <property type="evidence" value="ECO:0007669"/>
    <property type="project" value="TreeGrafter"/>
</dbReference>
<dbReference type="GO" id="GO:0008574">
    <property type="term" value="F:plus-end-directed microtubule motor activity"/>
    <property type="evidence" value="ECO:0007669"/>
    <property type="project" value="TreeGrafter"/>
</dbReference>
<keyword evidence="15" id="KW-1185">Reference proteome</keyword>
<dbReference type="PANTHER" id="PTHR47970">
    <property type="entry name" value="KINESIN-LIKE PROTEIN KIF11"/>
    <property type="match status" value="1"/>
</dbReference>
<feature type="coiled-coil region" evidence="11">
    <location>
        <begin position="382"/>
        <end position="468"/>
    </location>
</feature>
<dbReference type="PROSITE" id="PS00411">
    <property type="entry name" value="KINESIN_MOTOR_1"/>
    <property type="match status" value="1"/>
</dbReference>
<dbReference type="SMART" id="SM00129">
    <property type="entry name" value="KISc"/>
    <property type="match status" value="1"/>
</dbReference>
<proteinExistence type="inferred from homology"/>
<evidence type="ECO:0000259" key="12">
    <source>
        <dbReference type="PROSITE" id="PS50067"/>
    </source>
</evidence>
<dbReference type="SUPFAM" id="SSF52540">
    <property type="entry name" value="P-loop containing nucleoside triphosphate hydrolases"/>
    <property type="match status" value="1"/>
</dbReference>
<dbReference type="InterPro" id="IPR001752">
    <property type="entry name" value="Kinesin_motor_dom"/>
</dbReference>
<dbReference type="InterPro" id="IPR027417">
    <property type="entry name" value="P-loop_NTPase"/>
</dbReference>
<dbReference type="EMBL" id="CAXDID020000605">
    <property type="protein sequence ID" value="CAL6106099.1"/>
    <property type="molecule type" value="Genomic_DNA"/>
</dbReference>
<keyword evidence="3 10" id="KW-0493">Microtubule</keyword>
<protein>
    <recommendedName>
        <fullName evidence="10">Kinesin-like protein</fullName>
    </recommendedName>
</protein>
<dbReference type="InterPro" id="IPR047149">
    <property type="entry name" value="KIF11-like"/>
</dbReference>
<evidence type="ECO:0000256" key="6">
    <source>
        <dbReference type="ARBA" id="ARBA00023175"/>
    </source>
</evidence>
<comment type="similarity">
    <text evidence="8">Belongs to the TRAFAC class myosin-kinesin ATPase superfamily. Kinesin family. KIN-5/BimC subfamily.</text>
</comment>
<dbReference type="PANTHER" id="PTHR47970:SF12">
    <property type="entry name" value="KINESIN FAMILY MEMBER 11"/>
    <property type="match status" value="1"/>
</dbReference>
<keyword evidence="7" id="KW-0206">Cytoskeleton</keyword>
<feature type="coiled-coil region" evidence="11">
    <location>
        <begin position="672"/>
        <end position="699"/>
    </location>
</feature>
<evidence type="ECO:0000256" key="10">
    <source>
        <dbReference type="RuleBase" id="RU000394"/>
    </source>
</evidence>
<dbReference type="Gene3D" id="3.40.850.10">
    <property type="entry name" value="Kinesin motor domain"/>
    <property type="match status" value="1"/>
</dbReference>
<evidence type="ECO:0000256" key="9">
    <source>
        <dbReference type="PROSITE-ProRule" id="PRU00283"/>
    </source>
</evidence>
<reference evidence="14 15" key="2">
    <citation type="submission" date="2024-07" db="EMBL/GenBank/DDBJ databases">
        <authorList>
            <person name="Akdeniz Z."/>
        </authorList>
    </citation>
    <scope>NUCLEOTIDE SEQUENCE [LARGE SCALE GENOMIC DNA]</scope>
</reference>
<feature type="domain" description="Kinesin motor" evidence="12">
    <location>
        <begin position="7"/>
        <end position="366"/>
    </location>
</feature>
<dbReference type="InterPro" id="IPR036961">
    <property type="entry name" value="Kinesin_motor_dom_sf"/>
</dbReference>
<dbReference type="GO" id="GO:0090307">
    <property type="term" value="P:mitotic spindle assembly"/>
    <property type="evidence" value="ECO:0007669"/>
    <property type="project" value="TreeGrafter"/>
</dbReference>
<keyword evidence="2" id="KW-0963">Cytoplasm</keyword>
<accession>A0AA86P069</accession>
<evidence type="ECO:0000256" key="3">
    <source>
        <dbReference type="ARBA" id="ARBA00022701"/>
    </source>
</evidence>
<dbReference type="GO" id="GO:0005524">
    <property type="term" value="F:ATP binding"/>
    <property type="evidence" value="ECO:0007669"/>
    <property type="project" value="UniProtKB-UniRule"/>
</dbReference>
<keyword evidence="5 9" id="KW-0067">ATP-binding</keyword>
<evidence type="ECO:0000256" key="7">
    <source>
        <dbReference type="ARBA" id="ARBA00023212"/>
    </source>
</evidence>
<evidence type="ECO:0000313" key="14">
    <source>
        <dbReference type="EMBL" id="CAL6106099.1"/>
    </source>
</evidence>
<feature type="binding site" evidence="9">
    <location>
        <begin position="90"/>
        <end position="97"/>
    </location>
    <ligand>
        <name>ATP</name>
        <dbReference type="ChEBI" id="CHEBI:30616"/>
    </ligand>
</feature>
<comment type="caution">
    <text evidence="13">The sequence shown here is derived from an EMBL/GenBank/DDBJ whole genome shotgun (WGS) entry which is preliminary data.</text>
</comment>